<dbReference type="Pfam" id="PF08859">
    <property type="entry name" value="DGC"/>
    <property type="match status" value="1"/>
</dbReference>
<evidence type="ECO:0000313" key="2">
    <source>
        <dbReference type="Proteomes" id="UP000184603"/>
    </source>
</evidence>
<dbReference type="Proteomes" id="UP000184603">
    <property type="component" value="Unassembled WGS sequence"/>
</dbReference>
<proteinExistence type="predicted"/>
<protein>
    <submittedName>
        <fullName evidence="1">Uncharacterized protein, contains metal-binding DGC domain</fullName>
    </submittedName>
</protein>
<keyword evidence="2" id="KW-1185">Reference proteome</keyword>
<organism evidence="1 2">
    <name type="scientific">Desulfopila aestuarii DSM 18488</name>
    <dbReference type="NCBI Taxonomy" id="1121416"/>
    <lineage>
        <taxon>Bacteria</taxon>
        <taxon>Pseudomonadati</taxon>
        <taxon>Thermodesulfobacteriota</taxon>
        <taxon>Desulfobulbia</taxon>
        <taxon>Desulfobulbales</taxon>
        <taxon>Desulfocapsaceae</taxon>
        <taxon>Desulfopila</taxon>
    </lineage>
</organism>
<reference evidence="1 2" key="1">
    <citation type="submission" date="2016-12" db="EMBL/GenBank/DDBJ databases">
        <authorList>
            <person name="Song W.-J."/>
            <person name="Kurnit D.M."/>
        </authorList>
    </citation>
    <scope>NUCLEOTIDE SEQUENCE [LARGE SCALE GENOMIC DNA]</scope>
    <source>
        <strain evidence="1 2">DSM 18488</strain>
    </source>
</reference>
<name>A0A1M7YHX2_9BACT</name>
<dbReference type="InterPro" id="IPR014958">
    <property type="entry name" value="DGC"/>
</dbReference>
<dbReference type="AlphaFoldDB" id="A0A1M7YHX2"/>
<dbReference type="EMBL" id="FRFE01000033">
    <property type="protein sequence ID" value="SHO52245.1"/>
    <property type="molecule type" value="Genomic_DNA"/>
</dbReference>
<sequence>MNKDNTFILTVEKTEGHCPIGEIVGKKNCSSGKTPVFSCEGACIRGEIARKAANLVAKHGPYRRGCYGELLTVPQSAIAKWALSAKKAVLIDGCFLRCHGRIMENLFDSDRLIQFDALSHHKKYNEIFDMGEVPEAERNAVAQDVAEWVMQSLKKIDEGQYLQAASSSCGQCCG</sequence>
<dbReference type="STRING" id="1121416.SAMN02745220_04455"/>
<evidence type="ECO:0000313" key="1">
    <source>
        <dbReference type="EMBL" id="SHO52245.1"/>
    </source>
</evidence>
<dbReference type="RefSeq" id="WP_073615863.1">
    <property type="nucleotide sequence ID" value="NZ_FRFE01000033.1"/>
</dbReference>
<dbReference type="OrthoDB" id="2111735at2"/>
<accession>A0A1M7YHX2</accession>
<gene>
    <name evidence="1" type="ORF">SAMN02745220_04455</name>
</gene>